<feature type="region of interest" description="Disordered" evidence="1">
    <location>
        <begin position="765"/>
        <end position="793"/>
    </location>
</feature>
<feature type="compositionally biased region" description="Basic and acidic residues" evidence="1">
    <location>
        <begin position="1014"/>
        <end position="1027"/>
    </location>
</feature>
<organism evidence="2 3">
    <name type="scientific">Hevea brasiliensis</name>
    <name type="common">Para rubber tree</name>
    <name type="synonym">Siphonia brasiliensis</name>
    <dbReference type="NCBI Taxonomy" id="3981"/>
    <lineage>
        <taxon>Eukaryota</taxon>
        <taxon>Viridiplantae</taxon>
        <taxon>Streptophyta</taxon>
        <taxon>Embryophyta</taxon>
        <taxon>Tracheophyta</taxon>
        <taxon>Spermatophyta</taxon>
        <taxon>Magnoliopsida</taxon>
        <taxon>eudicotyledons</taxon>
        <taxon>Gunneridae</taxon>
        <taxon>Pentapetalae</taxon>
        <taxon>rosids</taxon>
        <taxon>fabids</taxon>
        <taxon>Malpighiales</taxon>
        <taxon>Euphorbiaceae</taxon>
        <taxon>Crotonoideae</taxon>
        <taxon>Micrandreae</taxon>
        <taxon>Hevea</taxon>
    </lineage>
</organism>
<evidence type="ECO:0000313" key="3">
    <source>
        <dbReference type="Proteomes" id="UP001174677"/>
    </source>
</evidence>
<comment type="caution">
    <text evidence="2">The sequence shown here is derived from an EMBL/GenBank/DDBJ whole genome shotgun (WGS) entry which is preliminary data.</text>
</comment>
<dbReference type="EMBL" id="JARPOI010000009">
    <property type="protein sequence ID" value="KAJ9174361.1"/>
    <property type="molecule type" value="Genomic_DNA"/>
</dbReference>
<proteinExistence type="predicted"/>
<sequence length="1192" mass="131028">MTNLLNTSSFSSEAKKYTTVLCSSLWRQSSSEIDEMMMGHGSCGYGGGSSPSPSNLSALAPPFTVDRSVPKPGSNPLVDLTEPAYAVTFNPSLQNWLGPHPPNSRPDYFSISNPEFDSVPSSNAYRFSSSNAHVPAFDASVSASTDTILYGQGSTSLLEAKPYYPSYVSPTICSDGPLGLSHHSGYDLLTTSHVATSNGSSHDDYTQNLSGLEHVAQWGGLWEGLADWQQSEQVQLDASFCPNEKFINQGLYASDGMSKYEEASCSIDTVGGENHIESAGIGPLDYFAKFEPTDYPATSSSASTLVPENFPLRAPSLKAVNSWNHQMPYSASHEKCFRKHDASLSDISKVKNSAPTVVIRPPDTSSFRNMNNSSDEDNKDFASNNLSCVKEPHPFISSECNVCFDASQVRFQLEQNDQVISEFSSAKKEELSSNRSFSVETSDHLSWEKYGIQVPHRSPDGFNLVIDKNESINPIKNYSESFDHYNSAVDSPCWKGAPVSHFSESEVSDVVTSQKMKKLEACCGSNLQGHQIFSLNANDAAKISPEKFSESSVQHDGWAMESCLAASLKRPLVANLLHSEGIDDAVKSGPHDTNPSSFHGVQISDDALPNKAIDNSDHKSPYNDQKCCEEVKWTSEKNCAPRGHVADFGMNMNDDADDCSSHVPFHAIEHVLRSPPSADDAPAKLTKSHGGESTQKMYVRTLIDTIMNLSELLVFHFSNDTCEMKEDDYEALKDVINNLDLCVLKNVERMTSTQNSVIPRRVNSQLGKSSKLQKGTSMNGSQVSRIDPPNSQGSVKYQRVQEEEHNIVSEKNDEKLSTFVYARTGAQVSRIDPPNSQGPAKYQHVHEEEHNIGSGKNDEKLSNFVFARTAADILKDENMTQAIKKALSENFHGKEESDPQVILYKNLWLEAEASLCTASCMARFNQMKSEMEKLNSQKVCENTVVMEKPSGSKVSSDLFTYKMLASDSKGSPFADTSIRESSILSPSSHTDDVTARFHILKCRIDNSNTWNTSGEDKTLGSAEKKSSSDVSPNSNDVDKLGCEDTDGHKPDVSIQDSSISSTISPADDVEASVMARFHILQCRVDNLNSMDKEEHQRASDDLGLGNAGFHRHWPIDQDGSLDRILDVNMEPQSQNNACMSTEDKSTIKEFHLFVKDDPITQSRMTSRLGDQSHAGSSDWEHVLLEELAGQNC</sequence>
<accession>A0ABQ9M252</accession>
<evidence type="ECO:0000313" key="2">
    <source>
        <dbReference type="EMBL" id="KAJ9174361.1"/>
    </source>
</evidence>
<feature type="compositionally biased region" description="Polar residues" evidence="1">
    <location>
        <begin position="363"/>
        <end position="373"/>
    </location>
</feature>
<feature type="region of interest" description="Disordered" evidence="1">
    <location>
        <begin position="359"/>
        <end position="378"/>
    </location>
</feature>
<reference evidence="2" key="1">
    <citation type="journal article" date="2023" name="Plant Biotechnol. J.">
        <title>Chromosome-level wild Hevea brasiliensis genome provides new tools for genomic-assisted breeding and valuable loci to elevate rubber yield.</title>
        <authorList>
            <person name="Cheng H."/>
            <person name="Song X."/>
            <person name="Hu Y."/>
            <person name="Wu T."/>
            <person name="Yang Q."/>
            <person name="An Z."/>
            <person name="Feng S."/>
            <person name="Deng Z."/>
            <person name="Wu W."/>
            <person name="Zeng X."/>
            <person name="Tu M."/>
            <person name="Wang X."/>
            <person name="Huang H."/>
        </authorList>
    </citation>
    <scope>NUCLEOTIDE SEQUENCE</scope>
    <source>
        <strain evidence="2">MT/VB/25A 57/8</strain>
    </source>
</reference>
<dbReference type="PANTHER" id="PTHR34361:SF2">
    <property type="entry name" value="OS08G0157800 PROTEIN"/>
    <property type="match status" value="1"/>
</dbReference>
<evidence type="ECO:0000256" key="1">
    <source>
        <dbReference type="SAM" id="MobiDB-lite"/>
    </source>
</evidence>
<feature type="compositionally biased region" description="Basic and acidic residues" evidence="1">
    <location>
        <begin position="1036"/>
        <end position="1051"/>
    </location>
</feature>
<dbReference type="PANTHER" id="PTHR34361">
    <property type="entry name" value="OS08G0157800 PROTEIN"/>
    <property type="match status" value="1"/>
</dbReference>
<feature type="region of interest" description="Disordered" evidence="1">
    <location>
        <begin position="1011"/>
        <end position="1063"/>
    </location>
</feature>
<dbReference type="Proteomes" id="UP001174677">
    <property type="component" value="Chromosome 9"/>
</dbReference>
<keyword evidence="3" id="KW-1185">Reference proteome</keyword>
<name>A0ABQ9M252_HEVBR</name>
<gene>
    <name evidence="2" type="ORF">P3X46_017389</name>
</gene>
<feature type="compositionally biased region" description="Low complexity" evidence="1">
    <location>
        <begin position="1053"/>
        <end position="1063"/>
    </location>
</feature>
<protein>
    <submittedName>
        <fullName evidence="2">Uncharacterized protein</fullName>
    </submittedName>
</protein>